<sequence length="128" mass="13801">MSRHYDIAANEAQMRHEEVLALADALARSDDANDRAFSLMQNRLRDTAILPVLEAMRSQNDGLPVDMAPAALASTVMSALWNMAPIIGRTFPETLALFMAHVEEVEASFAEQDGPPGVPAILSPIGNA</sequence>
<dbReference type="RefSeq" id="WP_058636644.1">
    <property type="nucleotide sequence ID" value="NZ_LDPZ01000068.1"/>
</dbReference>
<proteinExistence type="predicted"/>
<reference evidence="1 2" key="1">
    <citation type="journal article" date="2016" name="Front. Microbiol.">
        <title>Genomic Resource of Rice Seed Associated Bacteria.</title>
        <authorList>
            <person name="Midha S."/>
            <person name="Bansal K."/>
            <person name="Sharma S."/>
            <person name="Kumar N."/>
            <person name="Patil P.P."/>
            <person name="Chaudhry V."/>
            <person name="Patil P.B."/>
        </authorList>
    </citation>
    <scope>NUCLEOTIDE SEQUENCE [LARGE SCALE GENOMIC DNA]</scope>
    <source>
        <strain evidence="1 2">NS226</strain>
    </source>
</reference>
<comment type="caution">
    <text evidence="1">The sequence shown here is derived from an EMBL/GenBank/DDBJ whole genome shotgun (WGS) entry which is preliminary data.</text>
</comment>
<accession>A0A175R2F9</accession>
<dbReference type="AlphaFoldDB" id="A0A175R2F9"/>
<gene>
    <name evidence="1" type="ORF">NS226_21120</name>
</gene>
<dbReference type="EMBL" id="LDPZ01000068">
    <property type="protein sequence ID" value="KTQ85094.1"/>
    <property type="molecule type" value="Genomic_DNA"/>
</dbReference>
<protein>
    <submittedName>
        <fullName evidence="1">Uncharacterized protein</fullName>
    </submittedName>
</protein>
<dbReference type="PATRIC" id="fig|401562.3.peg.4661"/>
<organism evidence="1 2">
    <name type="scientific">Aureimonas ureilytica</name>
    <dbReference type="NCBI Taxonomy" id="401562"/>
    <lineage>
        <taxon>Bacteria</taxon>
        <taxon>Pseudomonadati</taxon>
        <taxon>Pseudomonadota</taxon>
        <taxon>Alphaproteobacteria</taxon>
        <taxon>Hyphomicrobiales</taxon>
        <taxon>Aurantimonadaceae</taxon>
        <taxon>Aureimonas</taxon>
    </lineage>
</organism>
<dbReference type="Proteomes" id="UP000078272">
    <property type="component" value="Unassembled WGS sequence"/>
</dbReference>
<name>A0A175R2F9_9HYPH</name>
<evidence type="ECO:0000313" key="2">
    <source>
        <dbReference type="Proteomes" id="UP000078272"/>
    </source>
</evidence>
<evidence type="ECO:0000313" key="1">
    <source>
        <dbReference type="EMBL" id="KTQ85094.1"/>
    </source>
</evidence>